<sequence length="98" mass="10978">MTRSHLAPVSDEIAYRVPWHFAQAEAHYRLRNTGAETLSGVTFWLFGSGVMPASAPATLHPGDALHLHITGSDLARDTIGIVRWFRLDGTEYLWRVSF</sequence>
<dbReference type="Proteomes" id="UP000479756">
    <property type="component" value="Unassembled WGS sequence"/>
</dbReference>
<dbReference type="EMBL" id="JAAGWZ010000001">
    <property type="protein sequence ID" value="NEM90561.1"/>
    <property type="molecule type" value="Genomic_DNA"/>
</dbReference>
<protein>
    <submittedName>
        <fullName evidence="1">Uncharacterized protein</fullName>
    </submittedName>
</protein>
<proteinExistence type="predicted"/>
<dbReference type="AlphaFoldDB" id="A0A7C9TPZ6"/>
<gene>
    <name evidence="1" type="ORF">G3T37_04245</name>
</gene>
<evidence type="ECO:0000313" key="2">
    <source>
        <dbReference type="Proteomes" id="UP000479756"/>
    </source>
</evidence>
<organism evidence="1 2">
    <name type="scientific">Galbitalea soli</name>
    <dbReference type="NCBI Taxonomy" id="1268042"/>
    <lineage>
        <taxon>Bacteria</taxon>
        <taxon>Bacillati</taxon>
        <taxon>Actinomycetota</taxon>
        <taxon>Actinomycetes</taxon>
        <taxon>Micrococcales</taxon>
        <taxon>Microbacteriaceae</taxon>
        <taxon>Galbitalea</taxon>
    </lineage>
</organism>
<keyword evidence="2" id="KW-1185">Reference proteome</keyword>
<evidence type="ECO:0000313" key="1">
    <source>
        <dbReference type="EMBL" id="NEM90561.1"/>
    </source>
</evidence>
<comment type="caution">
    <text evidence="1">The sequence shown here is derived from an EMBL/GenBank/DDBJ whole genome shotgun (WGS) entry which is preliminary data.</text>
</comment>
<accession>A0A7C9TPZ6</accession>
<dbReference type="RefSeq" id="WP_163472200.1">
    <property type="nucleotide sequence ID" value="NZ_JAAGWZ010000001.1"/>
</dbReference>
<reference evidence="1 2" key="1">
    <citation type="journal article" date="2014" name="Int. J. Syst. Evol. Microbiol.">
        <title>Description of Galbitalea soli gen. nov., sp. nov., and Frondihabitans sucicola sp. nov.</title>
        <authorList>
            <person name="Kim S.J."/>
            <person name="Lim J.M."/>
            <person name="Ahn J.H."/>
            <person name="Weon H.Y."/>
            <person name="Hamada M."/>
            <person name="Suzuki K."/>
            <person name="Ahn T.Y."/>
            <person name="Kwon S.W."/>
        </authorList>
    </citation>
    <scope>NUCLEOTIDE SEQUENCE [LARGE SCALE GENOMIC DNA]</scope>
    <source>
        <strain evidence="1 2">NBRC 108727</strain>
    </source>
</reference>
<name>A0A7C9TPZ6_9MICO</name>